<evidence type="ECO:0000256" key="1">
    <source>
        <dbReference type="ARBA" id="ARBA00004141"/>
    </source>
</evidence>
<dbReference type="PANTHER" id="PTHR30576">
    <property type="entry name" value="COLANIC BIOSYNTHESIS UDP-GLUCOSE LIPID CARRIER TRANSFERASE"/>
    <property type="match status" value="1"/>
</dbReference>
<accession>A0A926HQL6</accession>
<evidence type="ECO:0000259" key="8">
    <source>
        <dbReference type="Pfam" id="PF02397"/>
    </source>
</evidence>
<dbReference type="GO" id="GO:0016780">
    <property type="term" value="F:phosphotransferase activity, for other substituted phosphate groups"/>
    <property type="evidence" value="ECO:0007669"/>
    <property type="project" value="TreeGrafter"/>
</dbReference>
<keyword evidence="3 9" id="KW-0808">Transferase</keyword>
<proteinExistence type="inferred from homology"/>
<evidence type="ECO:0000256" key="7">
    <source>
        <dbReference type="SAM" id="Phobius"/>
    </source>
</evidence>
<dbReference type="RefSeq" id="WP_249317472.1">
    <property type="nucleotide sequence ID" value="NZ_JACRSR010000007.1"/>
</dbReference>
<organism evidence="9 10">
    <name type="scientific">Gehongia tenuis</name>
    <dbReference type="NCBI Taxonomy" id="2763655"/>
    <lineage>
        <taxon>Bacteria</taxon>
        <taxon>Bacillati</taxon>
        <taxon>Bacillota</taxon>
        <taxon>Clostridia</taxon>
        <taxon>Christensenellales</taxon>
        <taxon>Christensenellaceae</taxon>
        <taxon>Gehongia</taxon>
    </lineage>
</organism>
<evidence type="ECO:0000256" key="3">
    <source>
        <dbReference type="ARBA" id="ARBA00022679"/>
    </source>
</evidence>
<dbReference type="InterPro" id="IPR017475">
    <property type="entry name" value="EPS_sugar_tfrase"/>
</dbReference>
<dbReference type="GO" id="GO:0016020">
    <property type="term" value="C:membrane"/>
    <property type="evidence" value="ECO:0007669"/>
    <property type="project" value="UniProtKB-SubCell"/>
</dbReference>
<feature type="domain" description="Bacterial sugar transferase" evidence="8">
    <location>
        <begin position="254"/>
        <end position="434"/>
    </location>
</feature>
<gene>
    <name evidence="9" type="ORF">H8696_10930</name>
</gene>
<name>A0A926HQL6_9FIRM</name>
<evidence type="ECO:0000256" key="4">
    <source>
        <dbReference type="ARBA" id="ARBA00022692"/>
    </source>
</evidence>
<evidence type="ECO:0000256" key="6">
    <source>
        <dbReference type="ARBA" id="ARBA00023136"/>
    </source>
</evidence>
<dbReference type="PANTHER" id="PTHR30576:SF0">
    <property type="entry name" value="UNDECAPRENYL-PHOSPHATE N-ACETYLGALACTOSAMINYL 1-PHOSPHATE TRANSFERASE-RELATED"/>
    <property type="match status" value="1"/>
</dbReference>
<comment type="caution">
    <text evidence="9">The sequence shown here is derived from an EMBL/GenBank/DDBJ whole genome shotgun (WGS) entry which is preliminary data.</text>
</comment>
<keyword evidence="10" id="KW-1185">Reference proteome</keyword>
<feature type="transmembrane region" description="Helical" evidence="7">
    <location>
        <begin position="47"/>
        <end position="67"/>
    </location>
</feature>
<keyword evidence="5 7" id="KW-1133">Transmembrane helix</keyword>
<dbReference type="EMBL" id="JACRSR010000007">
    <property type="protein sequence ID" value="MBC8532353.1"/>
    <property type="molecule type" value="Genomic_DNA"/>
</dbReference>
<dbReference type="InterPro" id="IPR003362">
    <property type="entry name" value="Bact_transf"/>
</dbReference>
<feature type="transmembrane region" description="Helical" evidence="7">
    <location>
        <begin position="12"/>
        <end position="31"/>
    </location>
</feature>
<evidence type="ECO:0000313" key="9">
    <source>
        <dbReference type="EMBL" id="MBC8532353.1"/>
    </source>
</evidence>
<protein>
    <submittedName>
        <fullName evidence="9">Sugar transferase</fullName>
    </submittedName>
</protein>
<dbReference type="Pfam" id="PF02397">
    <property type="entry name" value="Bac_transf"/>
    <property type="match status" value="1"/>
</dbReference>
<comment type="subcellular location">
    <subcellularLocation>
        <location evidence="1">Membrane</location>
        <topology evidence="1">Multi-pass membrane protein</topology>
    </subcellularLocation>
</comment>
<feature type="transmembrane region" description="Helical" evidence="7">
    <location>
        <begin position="259"/>
        <end position="283"/>
    </location>
</feature>
<keyword evidence="4 7" id="KW-0812">Transmembrane</keyword>
<comment type="similarity">
    <text evidence="2">Belongs to the bacterial sugar transferase family.</text>
</comment>
<evidence type="ECO:0000256" key="2">
    <source>
        <dbReference type="ARBA" id="ARBA00006464"/>
    </source>
</evidence>
<sequence length="474" mass="54474">MHTKNLTCKILLLVARILMIAVVAFAFYYVWRGNYWPEMLIPFGKRGIWVFILIYVMVYFLLTKIYGAFRVGKAKVSEIAYSQVITLFLLNAFTYCLICLLARKFMPIVPLLILFGSQAVVAVLWSLLANRIYVKVNEPKRVLVVYGCKNIDLFMNKMSTHADRYEIKDAMHVNEGLDEVFLRVLNFDAVILCDVTSALRNKIVKYCFDHDIDVYLTPKISDIIVRGADVVHLFDTPILFCRNTGLSFGQRFAKRTLDLVITIPALIIASPIMLIIAVAIKLYDGGPVFYKQKRCTINHKTFDIYKFRSMVVDAEKVGRDFRAKDNDPRITPVGKVIRKIRMDELPQLINILIGDMSIVGPRPERVEHVEEYSKVIPEFDFRLKVKGGLTGYAQVYGKYNTTPYDKLKLDLMYIENYSFLLDLKLLFMTLKVLFMKESTEGFADEEEAELPPKCACENESHVFMGGNNSIKQEQ</sequence>
<keyword evidence="6 7" id="KW-0472">Membrane</keyword>
<evidence type="ECO:0000313" key="10">
    <source>
        <dbReference type="Proteomes" id="UP000623172"/>
    </source>
</evidence>
<feature type="transmembrane region" description="Helical" evidence="7">
    <location>
        <begin position="108"/>
        <end position="128"/>
    </location>
</feature>
<evidence type="ECO:0000256" key="5">
    <source>
        <dbReference type="ARBA" id="ARBA00022989"/>
    </source>
</evidence>
<dbReference type="Proteomes" id="UP000623172">
    <property type="component" value="Unassembled WGS sequence"/>
</dbReference>
<reference evidence="9" key="1">
    <citation type="submission" date="2020-08" db="EMBL/GenBank/DDBJ databases">
        <title>Genome public.</title>
        <authorList>
            <person name="Liu C."/>
            <person name="Sun Q."/>
        </authorList>
    </citation>
    <scope>NUCLEOTIDE SEQUENCE</scope>
    <source>
        <strain evidence="9">NSJ-53</strain>
    </source>
</reference>
<dbReference type="AlphaFoldDB" id="A0A926HQL6"/>
<feature type="transmembrane region" description="Helical" evidence="7">
    <location>
        <begin position="79"/>
        <end position="102"/>
    </location>
</feature>
<dbReference type="NCBIfam" id="TIGR03025">
    <property type="entry name" value="EPS_sugtrans"/>
    <property type="match status" value="1"/>
</dbReference>